<dbReference type="Proteomes" id="UP000003213">
    <property type="component" value="Chromosome"/>
</dbReference>
<dbReference type="GO" id="GO:0004497">
    <property type="term" value="F:monooxygenase activity"/>
    <property type="evidence" value="ECO:0007669"/>
    <property type="project" value="UniProtKB-KW"/>
</dbReference>
<keyword evidence="9" id="KW-1185">Reference proteome</keyword>
<dbReference type="Gene3D" id="3.30.70.100">
    <property type="match status" value="1"/>
</dbReference>
<comment type="caution">
    <text evidence="1">The sequence shown here is derived from an EMBL/GenBank/DDBJ whole genome shotgun (WGS) entry which is preliminary data.</text>
</comment>
<dbReference type="AlphaFoldDB" id="I4KDV8"/>
<reference evidence="6 7" key="3">
    <citation type="journal article" date="2020" name="Front. Microbiol.">
        <title>Genetic Organization of the aprX-lipA2 Operon Affects the Proteolytic Potential of Pseudomonas Species in Milk.</title>
        <authorList>
            <person name="Maier C."/>
            <person name="Huptas C."/>
            <person name="von Neubeck M."/>
            <person name="Scherer S."/>
            <person name="Wenning M."/>
            <person name="Lucking G."/>
        </authorList>
    </citation>
    <scope>NUCLEOTIDE SEQUENCE [LARGE SCALE GENOMIC DNA]</scope>
    <source>
        <strain evidence="3 7">WS 4997</strain>
        <strain evidence="5 8">WS 5404</strain>
        <strain evidence="4 6">WS 5405</strain>
    </source>
</reference>
<dbReference type="EMBL" id="AHPN01000001">
    <property type="protein sequence ID" value="EIK62898.1"/>
    <property type="molecule type" value="Genomic_DNA"/>
</dbReference>
<protein>
    <submittedName>
        <fullName evidence="2">Antibiotic biosynthesis monooxygenase</fullName>
    </submittedName>
</protein>
<evidence type="ECO:0000313" key="6">
    <source>
        <dbReference type="Proteomes" id="UP000535954"/>
    </source>
</evidence>
<dbReference type="EMBL" id="JAAQYI010000002">
    <property type="protein sequence ID" value="NNA77970.1"/>
    <property type="molecule type" value="Genomic_DNA"/>
</dbReference>
<evidence type="ECO:0000313" key="2">
    <source>
        <dbReference type="EMBL" id="MCF5156655.1"/>
    </source>
</evidence>
<dbReference type="Proteomes" id="UP000586252">
    <property type="component" value="Unassembled WGS sequence"/>
</dbReference>
<reference evidence="1" key="1">
    <citation type="journal article" date="2012" name="PLoS Genet.">
        <title>Comparative Genomics of Plant-Associated Pseudomonas spp.: Insights into Diversity and Inheritance of Traits Involved in Multitrophic Interactions.</title>
        <authorList>
            <person name="Loper J.E."/>
            <person name="Hassan K.A."/>
            <person name="Mavrodi D.V."/>
            <person name="Davis E.W.II."/>
            <person name="Lim C.K."/>
            <person name="Shaffer B.T."/>
            <person name="Elbourne L.D."/>
            <person name="Stockwell V.O."/>
            <person name="Hartney S.L."/>
            <person name="Breakwell K."/>
            <person name="Henkels M.D."/>
            <person name="Tetu S.G."/>
            <person name="Rangel L.I."/>
            <person name="Kidarsa T.A."/>
            <person name="Wilson N.L."/>
            <person name="van de Mortel J.E."/>
            <person name="Song C."/>
            <person name="Blumhagen R."/>
            <person name="Radune D."/>
            <person name="Hostetler J.B."/>
            <person name="Brinkac L.M."/>
            <person name="Durkin A.S."/>
            <person name="Kluepfel D.A."/>
            <person name="Wechter W.P."/>
            <person name="Anderson A.J."/>
            <person name="Kim Y.C."/>
            <person name="Pierson L.S.III."/>
            <person name="Pierson E.A."/>
            <person name="Lindow S.E."/>
            <person name="Kobayashi D.Y."/>
            <person name="Raaijmakers J.M."/>
            <person name="Weller D.M."/>
            <person name="Thomashow L.S."/>
            <person name="Allen A.E."/>
            <person name="Paulsen I.T."/>
        </authorList>
    </citation>
    <scope>NUCLEOTIDE SEQUENCE [LARGE SCALE GENOMIC DNA]</scope>
    <source>
        <strain evidence="1">SS101</strain>
    </source>
</reference>
<dbReference type="EMBL" id="WKDU01000082">
    <property type="protein sequence ID" value="MCF5156655.1"/>
    <property type="molecule type" value="Genomic_DNA"/>
</dbReference>
<keyword evidence="2" id="KW-0503">Monooxygenase</keyword>
<dbReference type="PATRIC" id="fig|1038924.3.peg.307"/>
<name>I4KDV8_9PSED</name>
<dbReference type="RefSeq" id="WP_003187739.1">
    <property type="nucleotide sequence ID" value="NZ_BSCR01000030.1"/>
</dbReference>
<dbReference type="EMBL" id="JAAQYK010000008">
    <property type="protein sequence ID" value="NNA46969.1"/>
    <property type="molecule type" value="Genomic_DNA"/>
</dbReference>
<evidence type="ECO:0000313" key="3">
    <source>
        <dbReference type="EMBL" id="NNA46969.1"/>
    </source>
</evidence>
<evidence type="ECO:0000313" key="5">
    <source>
        <dbReference type="EMBL" id="NNA77970.1"/>
    </source>
</evidence>
<reference evidence="2 9" key="2">
    <citation type="submission" date="2019-11" db="EMBL/GenBank/DDBJ databases">
        <title>Epiphytic Pseudomonas syringae from cherry orchards.</title>
        <authorList>
            <person name="Hulin M.T."/>
        </authorList>
    </citation>
    <scope>NUCLEOTIDE SEQUENCE [LARGE SCALE GENOMIC DNA]</scope>
    <source>
        <strain evidence="2 9">PA-6-3B</strain>
    </source>
</reference>
<proteinExistence type="predicted"/>
<evidence type="ECO:0000313" key="1">
    <source>
        <dbReference type="EMBL" id="EIK62898.1"/>
    </source>
</evidence>
<accession>I4KDV8</accession>
<dbReference type="HOGENOM" id="CLU_143506_0_0_6"/>
<evidence type="ECO:0000313" key="4">
    <source>
        <dbReference type="EMBL" id="NNA76166.1"/>
    </source>
</evidence>
<evidence type="ECO:0000313" key="9">
    <source>
        <dbReference type="Proteomes" id="UP000814074"/>
    </source>
</evidence>
<gene>
    <name evidence="2" type="ORF">GIW47_29155</name>
    <name evidence="4" type="ORF">HBO13_26345</name>
    <name evidence="3" type="ORF">HBO18_22885</name>
    <name evidence="5" type="ORF">HBO30_04490</name>
    <name evidence="1" type="ORF">PflSS101_0321</name>
</gene>
<keyword evidence="2" id="KW-0560">Oxidoreductase</keyword>
<dbReference type="Proteomes" id="UP000535954">
    <property type="component" value="Unassembled WGS sequence"/>
</dbReference>
<sequence>MKMELFDPQSVSDDTAIYLVNVVHVEEGAQDLAVEILEDTVNYVARTYSAFQWSRLMKSTDGKTVINQAQWSDRGQFESLFIDEEFLSRYSRLKETGTWEYHLYTVATYITPATARETVG</sequence>
<organism evidence="1">
    <name type="scientific">Pseudomonas lactis</name>
    <dbReference type="NCBI Taxonomy" id="1615674"/>
    <lineage>
        <taxon>Bacteria</taxon>
        <taxon>Pseudomonadati</taxon>
        <taxon>Pseudomonadota</taxon>
        <taxon>Gammaproteobacteria</taxon>
        <taxon>Pseudomonadales</taxon>
        <taxon>Pseudomonadaceae</taxon>
        <taxon>Pseudomonas</taxon>
    </lineage>
</organism>
<dbReference type="EMBL" id="JAAQYH010000015">
    <property type="protein sequence ID" value="NNA76166.1"/>
    <property type="molecule type" value="Genomic_DNA"/>
</dbReference>
<evidence type="ECO:0000313" key="8">
    <source>
        <dbReference type="Proteomes" id="UP000586252"/>
    </source>
</evidence>
<evidence type="ECO:0000313" key="7">
    <source>
        <dbReference type="Proteomes" id="UP000583279"/>
    </source>
</evidence>
<accession>A0A219A705</accession>
<dbReference type="GeneID" id="45730762"/>
<dbReference type="SUPFAM" id="SSF54909">
    <property type="entry name" value="Dimeric alpha+beta barrel"/>
    <property type="match status" value="1"/>
</dbReference>
<dbReference type="Proteomes" id="UP000583279">
    <property type="component" value="Unassembled WGS sequence"/>
</dbReference>
<dbReference type="Proteomes" id="UP000814074">
    <property type="component" value="Unassembled WGS sequence"/>
</dbReference>
<dbReference type="InterPro" id="IPR011008">
    <property type="entry name" value="Dimeric_a/b-barrel"/>
</dbReference>